<dbReference type="AlphaFoldDB" id="A0AAV2JTR1"/>
<sequence length="683" mass="72889">MYSLPRLHLVYSLPPLDTVYSLLGTAPVTLSSCGTSLPAQPVYSRSLSSPSAPEYSLLLPPPPLHLCTPPPVLHLVLSPPVQHLWTLSLWTPSSPHDCTWCTLVSVCKLLLLSPAVCTPVSYFSPPRLHLCTPSPPSGTCLPSPPSALWNSLFLPDTSLLPLHLCTLSNLSTVCHLLYMLIPPSHQCTTHAPSATCYSTPPSAPVYSLHSVCTCGRTSPVHLTPLSSVLHLCTLSSDCTCVPSLPRPGHLCTLSPVQPLCTLSPVCHPVYSLLLCTLGLSTSLTPLSCTSDLHLCTLSFLCHLCTLSTVSPVYFSPPVAPAPDVLPHPRLAPVSTLVVPLPICTLYSLSPPSAPVYSSPPSGTCGPLSTLHTVSSIRLHQCTLASVLHLCTSLPRPAPVVLSLCPPSALCSLHPHSPPSDTCGTLSSSVCTSDFSPPDKTLSSVMHLCTPLLRLQPVYSSPPSAPEYSLPRLHLCTLSPRLHLCISLPTVCTSGTLYLPDTSTLRLHLIYLWYSLPRLHLCNSLLRLPCDSLPPDNLSPPSCTCVTLSPSAPVFSLPTVCTCVHSPPVCTCVLTSPDLHLCTLSPTAPVDSLLLLYTSLLRLCTLYSLLRLSTLCTLSPDCNLVTLSPVLHLELYSLPPSATWCTLSLRLHLRDSLASLTPPLLRLHLVALLPSATCVLSSPV</sequence>
<dbReference type="EMBL" id="OZ035835">
    <property type="protein sequence ID" value="CAL1578659.1"/>
    <property type="molecule type" value="Genomic_DNA"/>
</dbReference>
<protein>
    <submittedName>
        <fullName evidence="1">Uncharacterized protein</fullName>
    </submittedName>
</protein>
<accession>A0AAV2JTR1</accession>
<dbReference type="Proteomes" id="UP001497482">
    <property type="component" value="Chromosome 13"/>
</dbReference>
<gene>
    <name evidence="1" type="ORF">KC01_LOCUS9781</name>
</gene>
<name>A0AAV2JTR1_KNICA</name>
<proteinExistence type="predicted"/>
<evidence type="ECO:0000313" key="1">
    <source>
        <dbReference type="EMBL" id="CAL1578659.1"/>
    </source>
</evidence>
<dbReference type="PROSITE" id="PS51257">
    <property type="entry name" value="PROKAR_LIPOPROTEIN"/>
    <property type="match status" value="1"/>
</dbReference>
<keyword evidence="2" id="KW-1185">Reference proteome</keyword>
<reference evidence="1 2" key="1">
    <citation type="submission" date="2024-04" db="EMBL/GenBank/DDBJ databases">
        <authorList>
            <person name="Waldvogel A.-M."/>
            <person name="Schoenle A."/>
        </authorList>
    </citation>
    <scope>NUCLEOTIDE SEQUENCE [LARGE SCALE GENOMIC DNA]</scope>
</reference>
<organism evidence="1 2">
    <name type="scientific">Knipowitschia caucasica</name>
    <name type="common">Caucasian dwarf goby</name>
    <name type="synonym">Pomatoschistus caucasicus</name>
    <dbReference type="NCBI Taxonomy" id="637954"/>
    <lineage>
        <taxon>Eukaryota</taxon>
        <taxon>Metazoa</taxon>
        <taxon>Chordata</taxon>
        <taxon>Craniata</taxon>
        <taxon>Vertebrata</taxon>
        <taxon>Euteleostomi</taxon>
        <taxon>Actinopterygii</taxon>
        <taxon>Neopterygii</taxon>
        <taxon>Teleostei</taxon>
        <taxon>Neoteleostei</taxon>
        <taxon>Acanthomorphata</taxon>
        <taxon>Gobiaria</taxon>
        <taxon>Gobiiformes</taxon>
        <taxon>Gobioidei</taxon>
        <taxon>Gobiidae</taxon>
        <taxon>Gobiinae</taxon>
        <taxon>Knipowitschia</taxon>
    </lineage>
</organism>
<evidence type="ECO:0000313" key="2">
    <source>
        <dbReference type="Proteomes" id="UP001497482"/>
    </source>
</evidence>